<dbReference type="Proteomes" id="UP000244677">
    <property type="component" value="Chromosome"/>
</dbReference>
<evidence type="ECO:0000313" key="2">
    <source>
        <dbReference type="Proteomes" id="UP000244677"/>
    </source>
</evidence>
<protein>
    <submittedName>
        <fullName evidence="1">Uncharacterized protein</fullName>
    </submittedName>
</protein>
<dbReference type="AlphaFoldDB" id="A0A2S1LRR4"/>
<reference evidence="1 2" key="1">
    <citation type="submission" date="2017-04" db="EMBL/GenBank/DDBJ databases">
        <title>Complete genome sequence of Flavobacterium kingsejong AJ004.</title>
        <authorList>
            <person name="Lee P.C."/>
        </authorList>
    </citation>
    <scope>NUCLEOTIDE SEQUENCE [LARGE SCALE GENOMIC DNA]</scope>
    <source>
        <strain evidence="1 2">AJ004</strain>
    </source>
</reference>
<name>A0A2S1LRR4_9FLAO</name>
<sequence length="75" mass="8737">MASKTKKLTEILLLKDMSIHKVQFDTEWFYALEDMAFYLKEDLSEVETVQLPVVYDGIRILTPCATLEDIERGRP</sequence>
<dbReference type="OrthoDB" id="1375307at2"/>
<dbReference type="EMBL" id="CP020919">
    <property type="protein sequence ID" value="AWG26453.1"/>
    <property type="molecule type" value="Genomic_DNA"/>
</dbReference>
<accession>A0A2S1LRR4</accession>
<proteinExistence type="predicted"/>
<dbReference type="RefSeq" id="WP_108737975.1">
    <property type="nucleotide sequence ID" value="NZ_CP020919.1"/>
</dbReference>
<organism evidence="1 2">
    <name type="scientific">Flavobacterium kingsejongi</name>
    <dbReference type="NCBI Taxonomy" id="1678728"/>
    <lineage>
        <taxon>Bacteria</taxon>
        <taxon>Pseudomonadati</taxon>
        <taxon>Bacteroidota</taxon>
        <taxon>Flavobacteriia</taxon>
        <taxon>Flavobacteriales</taxon>
        <taxon>Flavobacteriaceae</taxon>
        <taxon>Flavobacterium</taxon>
    </lineage>
</organism>
<gene>
    <name evidence="1" type="ORF">FK004_15085</name>
</gene>
<dbReference type="KEGG" id="fki:FK004_15085"/>
<evidence type="ECO:0000313" key="1">
    <source>
        <dbReference type="EMBL" id="AWG26453.1"/>
    </source>
</evidence>
<keyword evidence="2" id="KW-1185">Reference proteome</keyword>